<feature type="domain" description="PA14" evidence="3">
    <location>
        <begin position="760"/>
        <end position="914"/>
    </location>
</feature>
<sequence length="2279" mass="239561">MPSLPRLSLVSIVATIALLIGAGVPADAARAATPSVDTPVATADDAPALPSTDEPDAQPKLPEGAFDIPSPVAETVEAPQPVAPVTPPERTSAVAEWEKRSVPASGMEVVAESEDSAQYRGPSGGTVTHLTTDPTRARNDDGDWVDVNTSVSRRNDDWTVADHPLKPVFRGGSDEAPAVTVSREGHDVSFSLIGAEPGDVAAPFWWWDDWEQLTYRDVSGSADLEYRVEPGGVKESLVLDTAPEWRTSWTWRIEAGSLTPTLGEADSVIFNDQAGAAVLMIPTPVAIDSSGVDGRSADAETPLRVGLRQASDGSWRYSLRADRTWLHDRVRVYPVRIDPTVMTPNGTTAYKSDGTVRSGLTYVGNTRESTGDRYWRSVVTFDYGSVPGRFIAGAQIGVGYDGYGTTSRQTGWVQHAMGFSYNGMGPHLANYTIDSGWADTEGDGVAARLASQLRSGDRPAFMIGGWEGPSYSFKRVQADMWIESWEYPSVWGGIPSNGARGASLAPHFALGATNPGSRPQQYAIEVATDPNMTNLVATRGWSSSGQYDMPTGILRAATTYYWRASLVDDLNGLWGQSTFRQSPVYSFTTNVVPLPDAGTAAPGSAVTETPATVTTLTPTLQVGAVADTDGTGGTMTYKFKIATGQDARSGAVVTSGWITAANGMAAWTVPAGTLQDGGVYSWTVTTNDGQDTNTENGWVRRLRTDLRLGSSGPSPYDTAGPVTTNLANGNVNVSFASPTVTTLGGAMGMSFTYNSQEVAGANRGLTGEYFDARVAGAAPTSPSGYTFENKTAAMVRTDPAVSFRWGTGAPADALPTDHFLARWSGFLTLPPSLVGKPLRLGATHDDGIRVTYDGQKLVEKWQGGGWVTAAASTVTGAGGAKPIQVEYYEATGDAYVALWIEYIPDGASAPTRVDVQPDWFTKRVSTLPQGWGASVPLSGTAATWVSAQVTDASVVLTDTTGKAHTYTKVATGGYTAPSGEFGVLSLDGNGWVVFTDEDGKVYHFTKEGRVASATPPEDVRKAAAPQSILNANGVTAEVVDPVSQSGDQYTRKVVFGYQNGDRSSCPERSGAGYAKAPVDMLCRISYPDGSESRLFYNVDGQLAAILDPGDELTLFGYDSAGGLLTQIRDATANDSIPVPVTDSGDDPASTRIAYEGARAKTITLPAPDGVTQAERPSRTYAYLDGKTTVSIAGLEGVSQTVSYDGAWRSTSLTSALGVTSSQQWHPSKDLVLSAIDTAGLTSTRVYDALDRPVEAYAPAPAGCFTSDRRPVRDASVAFGCGVTPAKSSTVYDEGFRGLQVAYYSKTRRLSGKPEAYALGVGGADGAFEKDWGGGSPVPGVVSSDEFSLRATGLITFPIAGSYQLRTMSDDGTRVWLDDVLLIDRWVDQGPTPADSPVFQVAAGDVRRIRVEYYENLGGARVDLQWKLPGAGDFQVVPGAQLRPDYGLVTRSTVEDSTRVLGASAPSMVSETTYSDPIVGQVSAVTVDPGGLGLQSTATFEQLNGPGWLRQKSKALPAAAASGSTKDVKSTTRAYYGDAEQLAEDTCRVPAGTRQFGMLKSSTGPMPESGTAIVTSYVYDVMGRAVGTRVTGDEGWSCATVDARGRTVREVSVGGAGVATDTVTTTYTTTPTGLSVTVTGTPVPGSLTSATTTKTDLLGRVESYTDVWGVVTTPVYESLTGRVLRVMTAGPGVPSSTTAFAYDRDGKTTTVTFDGQVYAASTFDAKQRIAQVSYLGGSALAATWDDRRGTIRAQTWSFPSAASITDELSRSDAGRIVRERVRQGDRSFDSRYGYDAAGRLVSAKIPGHELSYEFASSGGCGPNTAAGASGNRTRYVDAYTAPGASQASVMTAEYCYDWADRLLSNNVWGPAPGASHVADGFGADEITYDVRGNTTRLSDLLFSYDAENRHVGTRTYAGSKVSVVWDASGRVVSRSVDPAGDAPKVTTRYVYAGAGDSPWAVLSGDDVTVFLSLPGGVTVDVPASGSASWSYPSLQGHTLTTGDGSGSSGVQLYDPFGQPLDMSTFALGTGAANESGAVNGTTGWHQGAQKLTEALESALVIEMGARLHVPALGRFLQVDPVEGGVDNDYVWPTDPVGKNDLSGKMSADSLERWISKGYVGYMNSSGRADVRRKTRSEIFVPSRPTSLRIAARSQPVPPRATPRVRHLDGELLSANWSRGGAVGAGFSACAGVCLNGSLDHDGHGRLSLGAGLELGFSLSAGASSESASGLFAGGSCTLTTGPIGLYVEGGIQQSGPLFYYGGGFSGGAKAGCSAQAGWGW</sequence>
<dbReference type="Pfam" id="PF07691">
    <property type="entry name" value="PA14"/>
    <property type="match status" value="2"/>
</dbReference>
<proteinExistence type="predicted"/>
<protein>
    <submittedName>
        <fullName evidence="4">YD repeat-containing protein</fullName>
    </submittedName>
</protein>
<evidence type="ECO:0000256" key="1">
    <source>
        <dbReference type="SAM" id="MobiDB-lite"/>
    </source>
</evidence>
<keyword evidence="2" id="KW-0732">Signal</keyword>
<accession>A0A7W5CK31</accession>
<feature type="compositionally biased region" description="Polar residues" evidence="1">
    <location>
        <begin position="125"/>
        <end position="134"/>
    </location>
</feature>
<evidence type="ECO:0000313" key="5">
    <source>
        <dbReference type="Proteomes" id="UP000543579"/>
    </source>
</evidence>
<feature type="chain" id="PRO_5030617196" evidence="2">
    <location>
        <begin position="29"/>
        <end position="2279"/>
    </location>
</feature>
<feature type="region of interest" description="Disordered" evidence="1">
    <location>
        <begin position="34"/>
        <end position="99"/>
    </location>
</feature>
<feature type="region of interest" description="Disordered" evidence="1">
    <location>
        <begin position="114"/>
        <end position="142"/>
    </location>
</feature>
<dbReference type="Gene3D" id="2.60.120.380">
    <property type="match status" value="1"/>
</dbReference>
<feature type="signal peptide" evidence="2">
    <location>
        <begin position="1"/>
        <end position="28"/>
    </location>
</feature>
<name>A0A7W5CK31_9MICO</name>
<dbReference type="PROSITE" id="PS51820">
    <property type="entry name" value="PA14"/>
    <property type="match status" value="2"/>
</dbReference>
<gene>
    <name evidence="4" type="ORF">FHS07_002841</name>
</gene>
<dbReference type="SMART" id="SM00758">
    <property type="entry name" value="PA14"/>
    <property type="match status" value="2"/>
</dbReference>
<dbReference type="InterPro" id="IPR037524">
    <property type="entry name" value="PA14/GLEYA"/>
</dbReference>
<dbReference type="SUPFAM" id="SSF56988">
    <property type="entry name" value="Anthrax protective antigen"/>
    <property type="match status" value="2"/>
</dbReference>
<feature type="domain" description="PA14" evidence="3">
    <location>
        <begin position="1293"/>
        <end position="1440"/>
    </location>
</feature>
<dbReference type="RefSeq" id="WP_183420516.1">
    <property type="nucleotide sequence ID" value="NZ_JACHXY010000003.1"/>
</dbReference>
<evidence type="ECO:0000256" key="2">
    <source>
        <dbReference type="SAM" id="SignalP"/>
    </source>
</evidence>
<evidence type="ECO:0000313" key="4">
    <source>
        <dbReference type="EMBL" id="MBB3159123.1"/>
    </source>
</evidence>
<dbReference type="Proteomes" id="UP000543579">
    <property type="component" value="Unassembled WGS sequence"/>
</dbReference>
<feature type="compositionally biased region" description="Low complexity" evidence="1">
    <location>
        <begin position="34"/>
        <end position="48"/>
    </location>
</feature>
<organism evidence="4 5">
    <name type="scientific">Microbacterium proteolyticum</name>
    <dbReference type="NCBI Taxonomy" id="1572644"/>
    <lineage>
        <taxon>Bacteria</taxon>
        <taxon>Bacillati</taxon>
        <taxon>Actinomycetota</taxon>
        <taxon>Actinomycetes</taxon>
        <taxon>Micrococcales</taxon>
        <taxon>Microbacteriaceae</taxon>
        <taxon>Microbacterium</taxon>
    </lineage>
</organism>
<reference evidence="4 5" key="1">
    <citation type="submission" date="2020-08" db="EMBL/GenBank/DDBJ databases">
        <title>Genomic Encyclopedia of Type Strains, Phase III (KMG-III): the genomes of soil and plant-associated and newly described type strains.</title>
        <authorList>
            <person name="Whitman W."/>
        </authorList>
    </citation>
    <scope>NUCLEOTIDE SEQUENCE [LARGE SCALE GENOMIC DNA]</scope>
    <source>
        <strain evidence="4 5">CECT 8356</strain>
    </source>
</reference>
<dbReference type="EMBL" id="JACHXY010000003">
    <property type="protein sequence ID" value="MBB3159123.1"/>
    <property type="molecule type" value="Genomic_DNA"/>
</dbReference>
<dbReference type="InterPro" id="IPR011658">
    <property type="entry name" value="PA14_dom"/>
</dbReference>
<evidence type="ECO:0000259" key="3">
    <source>
        <dbReference type="PROSITE" id="PS51820"/>
    </source>
</evidence>
<dbReference type="Gene3D" id="2.180.10.10">
    <property type="entry name" value="RHS repeat-associated core"/>
    <property type="match status" value="2"/>
</dbReference>
<comment type="caution">
    <text evidence="4">The sequence shown here is derived from an EMBL/GenBank/DDBJ whole genome shotgun (WGS) entry which is preliminary data.</text>
</comment>